<sequence length="535" mass="58066">MTSQSSDSVQEEKKSHEHDPAISQAPLQPALSTPDVEGQQAAVTTEETPYSIYSRNEKWLIVCLASIGGLFSPLTANIYFPAIPTVAAAFRVSTELINLTVTVYMVFQGISPMIWGPFSDRWGRRLAFIGCLLLLALSCIGVALTPTNAYWLLMVLRCVQAAGSASTIAIGAGVIADIATVSERGSFFGLFSIAPMIGPAIGPVIGGGLSQGLGWRAIFWFLSISSAACMVFMILIFPETLRAVVGNGSIPPPRLSRAVLPFIGREHIQTSEEVERPPRRPFINPLRLFFYPEVTLLLIFNGVIYAVFYGVTASISTLFQEVYPFLTETDVGLCFLAIGGGLFAGTIVNGRLLDREYKVIREKLLRTGALSTEDASKDESFPIEYARLRLVPLWLGIFAGCCAGYGWALQQRVSLAVPLLMQILLGYTIISVMNTCQTLLVDMLPSQGSSITACNNLARCSLGAAMVSVIDIIIRAVGMGWTYVILAALSLSVVPLLFIVVRYSPRWRAERRAKQATIQKSGSSHHDDSPVVPIT</sequence>
<keyword evidence="6" id="KW-0325">Glycoprotein</keyword>
<organism evidence="10 11">
    <name type="scientific">Cristinia sonorae</name>
    <dbReference type="NCBI Taxonomy" id="1940300"/>
    <lineage>
        <taxon>Eukaryota</taxon>
        <taxon>Fungi</taxon>
        <taxon>Dikarya</taxon>
        <taxon>Basidiomycota</taxon>
        <taxon>Agaricomycotina</taxon>
        <taxon>Agaricomycetes</taxon>
        <taxon>Agaricomycetidae</taxon>
        <taxon>Agaricales</taxon>
        <taxon>Pleurotineae</taxon>
        <taxon>Stephanosporaceae</taxon>
        <taxon>Cristinia</taxon>
    </lineage>
</organism>
<dbReference type="Pfam" id="PF07690">
    <property type="entry name" value="MFS_1"/>
    <property type="match status" value="1"/>
</dbReference>
<keyword evidence="4 8" id="KW-1133">Transmembrane helix</keyword>
<evidence type="ECO:0000256" key="8">
    <source>
        <dbReference type="SAM" id="Phobius"/>
    </source>
</evidence>
<feature type="domain" description="Major facilitator superfamily (MFS) profile" evidence="9">
    <location>
        <begin position="61"/>
        <end position="505"/>
    </location>
</feature>
<feature type="transmembrane region" description="Helical" evidence="8">
    <location>
        <begin position="390"/>
        <end position="409"/>
    </location>
</feature>
<dbReference type="OrthoDB" id="440553at2759"/>
<evidence type="ECO:0000259" key="9">
    <source>
        <dbReference type="PROSITE" id="PS50850"/>
    </source>
</evidence>
<feature type="transmembrane region" description="Helical" evidence="8">
    <location>
        <begin position="59"/>
        <end position="80"/>
    </location>
</feature>
<dbReference type="AlphaFoldDB" id="A0A8K0UN92"/>
<comment type="subcellular location">
    <subcellularLocation>
        <location evidence="1">Membrane</location>
        <topology evidence="1">Multi-pass membrane protein</topology>
    </subcellularLocation>
</comment>
<dbReference type="PANTHER" id="PTHR23502">
    <property type="entry name" value="MAJOR FACILITATOR SUPERFAMILY"/>
    <property type="match status" value="1"/>
</dbReference>
<dbReference type="PANTHER" id="PTHR23502:SF51">
    <property type="entry name" value="QUINIDINE RESISTANCE PROTEIN 1-RELATED"/>
    <property type="match status" value="1"/>
</dbReference>
<dbReference type="GO" id="GO:0140115">
    <property type="term" value="P:export across plasma membrane"/>
    <property type="evidence" value="ECO:0007669"/>
    <property type="project" value="UniProtKB-ARBA"/>
</dbReference>
<evidence type="ECO:0000313" key="10">
    <source>
        <dbReference type="EMBL" id="KAH8099264.1"/>
    </source>
</evidence>
<keyword evidence="11" id="KW-1185">Reference proteome</keyword>
<feature type="transmembrane region" description="Helical" evidence="8">
    <location>
        <begin position="126"/>
        <end position="144"/>
    </location>
</feature>
<evidence type="ECO:0000256" key="4">
    <source>
        <dbReference type="ARBA" id="ARBA00022989"/>
    </source>
</evidence>
<dbReference type="FunFam" id="1.20.1250.20:FF:000172">
    <property type="entry name" value="MFS multidrug resistance transporter"/>
    <property type="match status" value="1"/>
</dbReference>
<feature type="transmembrane region" description="Helical" evidence="8">
    <location>
        <begin position="150"/>
        <end position="175"/>
    </location>
</feature>
<dbReference type="InterPro" id="IPR001958">
    <property type="entry name" value="Tet-R_TetA/multi-R_MdtG-like"/>
</dbReference>
<gene>
    <name evidence="10" type="ORF">BXZ70DRAFT_288546</name>
</gene>
<feature type="transmembrane region" description="Helical" evidence="8">
    <location>
        <begin position="187"/>
        <end position="205"/>
    </location>
</feature>
<evidence type="ECO:0000256" key="5">
    <source>
        <dbReference type="ARBA" id="ARBA00023136"/>
    </source>
</evidence>
<dbReference type="InterPro" id="IPR036259">
    <property type="entry name" value="MFS_trans_sf"/>
</dbReference>
<feature type="compositionally biased region" description="Basic and acidic residues" evidence="7">
    <location>
        <begin position="10"/>
        <end position="20"/>
    </location>
</feature>
<dbReference type="GO" id="GO:0005886">
    <property type="term" value="C:plasma membrane"/>
    <property type="evidence" value="ECO:0007669"/>
    <property type="project" value="TreeGrafter"/>
</dbReference>
<proteinExistence type="predicted"/>
<protein>
    <submittedName>
        <fullName evidence="10">MFS general substrate transporter</fullName>
    </submittedName>
</protein>
<evidence type="ECO:0000256" key="1">
    <source>
        <dbReference type="ARBA" id="ARBA00004141"/>
    </source>
</evidence>
<dbReference type="PRINTS" id="PR01035">
    <property type="entry name" value="TCRTETA"/>
</dbReference>
<dbReference type="Proteomes" id="UP000813824">
    <property type="component" value="Unassembled WGS sequence"/>
</dbReference>
<name>A0A8K0UN92_9AGAR</name>
<dbReference type="FunFam" id="1.20.1720.10:FF:000009">
    <property type="entry name" value="MFS multidrug transporter"/>
    <property type="match status" value="1"/>
</dbReference>
<dbReference type="EMBL" id="JAEVFJ010000020">
    <property type="protein sequence ID" value="KAH8099264.1"/>
    <property type="molecule type" value="Genomic_DNA"/>
</dbReference>
<dbReference type="CDD" id="cd17323">
    <property type="entry name" value="MFS_Tpo1_MDR_like"/>
    <property type="match status" value="1"/>
</dbReference>
<evidence type="ECO:0000256" key="3">
    <source>
        <dbReference type="ARBA" id="ARBA00022692"/>
    </source>
</evidence>
<feature type="transmembrane region" description="Helical" evidence="8">
    <location>
        <begin position="483"/>
        <end position="504"/>
    </location>
</feature>
<keyword evidence="2" id="KW-0813">Transport</keyword>
<dbReference type="Gene3D" id="1.20.1250.20">
    <property type="entry name" value="MFS general substrate transporter like domains"/>
    <property type="match status" value="1"/>
</dbReference>
<dbReference type="PROSITE" id="PS50850">
    <property type="entry name" value="MFS"/>
    <property type="match status" value="1"/>
</dbReference>
<feature type="region of interest" description="Disordered" evidence="7">
    <location>
        <begin position="516"/>
        <end position="535"/>
    </location>
</feature>
<evidence type="ECO:0000256" key="6">
    <source>
        <dbReference type="ARBA" id="ARBA00023180"/>
    </source>
</evidence>
<comment type="caution">
    <text evidence="10">The sequence shown here is derived from an EMBL/GenBank/DDBJ whole genome shotgun (WGS) entry which is preliminary data.</text>
</comment>
<dbReference type="GO" id="GO:0015137">
    <property type="term" value="F:citrate transmembrane transporter activity"/>
    <property type="evidence" value="ECO:0007669"/>
    <property type="project" value="UniProtKB-ARBA"/>
</dbReference>
<dbReference type="SUPFAM" id="SSF103473">
    <property type="entry name" value="MFS general substrate transporter"/>
    <property type="match status" value="1"/>
</dbReference>
<keyword evidence="3 8" id="KW-0812">Transmembrane</keyword>
<feature type="region of interest" description="Disordered" evidence="7">
    <location>
        <begin position="1"/>
        <end position="40"/>
    </location>
</feature>
<evidence type="ECO:0000313" key="11">
    <source>
        <dbReference type="Proteomes" id="UP000813824"/>
    </source>
</evidence>
<reference evidence="10" key="1">
    <citation type="journal article" date="2021" name="New Phytol.">
        <title>Evolutionary innovations through gain and loss of genes in the ectomycorrhizal Boletales.</title>
        <authorList>
            <person name="Wu G."/>
            <person name="Miyauchi S."/>
            <person name="Morin E."/>
            <person name="Kuo A."/>
            <person name="Drula E."/>
            <person name="Varga T."/>
            <person name="Kohler A."/>
            <person name="Feng B."/>
            <person name="Cao Y."/>
            <person name="Lipzen A."/>
            <person name="Daum C."/>
            <person name="Hundley H."/>
            <person name="Pangilinan J."/>
            <person name="Johnson J."/>
            <person name="Barry K."/>
            <person name="LaButti K."/>
            <person name="Ng V."/>
            <person name="Ahrendt S."/>
            <person name="Min B."/>
            <person name="Choi I.G."/>
            <person name="Park H."/>
            <person name="Plett J.M."/>
            <person name="Magnuson J."/>
            <person name="Spatafora J.W."/>
            <person name="Nagy L.G."/>
            <person name="Henrissat B."/>
            <person name="Grigoriev I.V."/>
            <person name="Yang Z.L."/>
            <person name="Xu J."/>
            <person name="Martin F.M."/>
        </authorList>
    </citation>
    <scope>NUCLEOTIDE SEQUENCE</scope>
    <source>
        <strain evidence="10">KKN 215</strain>
    </source>
</reference>
<dbReference type="InterPro" id="IPR020846">
    <property type="entry name" value="MFS_dom"/>
</dbReference>
<accession>A0A8K0UN92</accession>
<keyword evidence="5 8" id="KW-0472">Membrane</keyword>
<feature type="transmembrane region" description="Helical" evidence="8">
    <location>
        <begin position="457"/>
        <end position="477"/>
    </location>
</feature>
<evidence type="ECO:0000256" key="2">
    <source>
        <dbReference type="ARBA" id="ARBA00022448"/>
    </source>
</evidence>
<dbReference type="InterPro" id="IPR011701">
    <property type="entry name" value="MFS"/>
</dbReference>
<feature type="transmembrane region" description="Helical" evidence="8">
    <location>
        <begin position="217"/>
        <end position="237"/>
    </location>
</feature>
<feature type="transmembrane region" description="Helical" evidence="8">
    <location>
        <begin position="331"/>
        <end position="353"/>
    </location>
</feature>
<evidence type="ECO:0000256" key="7">
    <source>
        <dbReference type="SAM" id="MobiDB-lite"/>
    </source>
</evidence>
<feature type="transmembrane region" description="Helical" evidence="8">
    <location>
        <begin position="288"/>
        <end position="311"/>
    </location>
</feature>
<feature type="transmembrane region" description="Helical" evidence="8">
    <location>
        <begin position="415"/>
        <end position="436"/>
    </location>
</feature>